<proteinExistence type="predicted"/>
<reference evidence="2" key="1">
    <citation type="submission" date="2020-10" db="EMBL/GenBank/DDBJ databases">
        <title>Taxonomic study of unclassified bacteria belonging to the class Ktedonobacteria.</title>
        <authorList>
            <person name="Yabe S."/>
            <person name="Wang C.M."/>
            <person name="Zheng Y."/>
            <person name="Sakai Y."/>
            <person name="Cavaletti L."/>
            <person name="Monciardini P."/>
            <person name="Donadio S."/>
        </authorList>
    </citation>
    <scope>NUCLEOTIDE SEQUENCE</scope>
    <source>
        <strain evidence="2">ID150040</strain>
    </source>
</reference>
<evidence type="ECO:0000259" key="1">
    <source>
        <dbReference type="Pfam" id="PF13304"/>
    </source>
</evidence>
<dbReference type="PANTHER" id="PTHR43581">
    <property type="entry name" value="ATP/GTP PHOSPHATASE"/>
    <property type="match status" value="1"/>
</dbReference>
<evidence type="ECO:0000313" key="2">
    <source>
        <dbReference type="EMBL" id="GHO96308.1"/>
    </source>
</evidence>
<dbReference type="Pfam" id="PF13304">
    <property type="entry name" value="AAA_21"/>
    <property type="match status" value="1"/>
</dbReference>
<dbReference type="InterPro" id="IPR003959">
    <property type="entry name" value="ATPase_AAA_core"/>
</dbReference>
<keyword evidence="3" id="KW-1185">Reference proteome</keyword>
<dbReference type="GO" id="GO:0016887">
    <property type="term" value="F:ATP hydrolysis activity"/>
    <property type="evidence" value="ECO:0007669"/>
    <property type="project" value="InterPro"/>
</dbReference>
<protein>
    <recommendedName>
        <fullName evidence="1">ATPase AAA-type core domain-containing protein</fullName>
    </recommendedName>
</protein>
<name>A0A8J3N5A7_9CHLR</name>
<dbReference type="Gene3D" id="3.40.50.300">
    <property type="entry name" value="P-loop containing nucleotide triphosphate hydrolases"/>
    <property type="match status" value="1"/>
</dbReference>
<dbReference type="InterPro" id="IPR051396">
    <property type="entry name" value="Bact_Antivir_Def_Nuclease"/>
</dbReference>
<dbReference type="InterPro" id="IPR027417">
    <property type="entry name" value="P-loop_NTPase"/>
</dbReference>
<sequence>MSEIIRNLVLDIKKQSGGETYKQLSSILERYFNFHIDVSEFDEDHDLYIATSFSETRQKQRISLDLISSGSGLLQVLQILTPIYRFASKGTVILIDEPDAHLHTNLQYTLVRALREIQNELDIQIIISTHSVPMIEGAEPSEVVPVYAQTQHLEPLINRSHVDEAISDLIDNYHLAKAKISKKLAFIEDSNTQILERFDEVLETNCFRGINTIPIIPGNGRDNKAPSIAKNMLKKYLGKDIQVYFVIDGDGMSQQWRERIADYAHRNEIVLHQLIRHDIESYLLSPELFLRTLQEVYPNKKIPTIQEIEAKMLQIMKDTISLNKYGFDRKIEGHIYKSAMLIGLDEYRNPQKSISEAIKIREVYENSSDFDQLVEVAIGKKAYRAVLNWLCTEEKLNISENDLLRYVRQSDIPEEIKFILESMQAEI</sequence>
<dbReference type="EMBL" id="BNJK01000001">
    <property type="protein sequence ID" value="GHO96308.1"/>
    <property type="molecule type" value="Genomic_DNA"/>
</dbReference>
<organism evidence="2 3">
    <name type="scientific">Reticulibacter mediterranei</name>
    <dbReference type="NCBI Taxonomy" id="2778369"/>
    <lineage>
        <taxon>Bacteria</taxon>
        <taxon>Bacillati</taxon>
        <taxon>Chloroflexota</taxon>
        <taxon>Ktedonobacteria</taxon>
        <taxon>Ktedonobacterales</taxon>
        <taxon>Reticulibacteraceae</taxon>
        <taxon>Reticulibacter</taxon>
    </lineage>
</organism>
<dbReference type="CDD" id="cd00267">
    <property type="entry name" value="ABC_ATPase"/>
    <property type="match status" value="1"/>
</dbReference>
<comment type="caution">
    <text evidence="2">The sequence shown here is derived from an EMBL/GenBank/DDBJ whole genome shotgun (WGS) entry which is preliminary data.</text>
</comment>
<dbReference type="SUPFAM" id="SSF52540">
    <property type="entry name" value="P-loop containing nucleoside triphosphate hydrolases"/>
    <property type="match status" value="1"/>
</dbReference>
<gene>
    <name evidence="2" type="ORF">KSF_063560</name>
</gene>
<dbReference type="PANTHER" id="PTHR43581:SF4">
    <property type="entry name" value="ATP_GTP PHOSPHATASE"/>
    <property type="match status" value="1"/>
</dbReference>
<evidence type="ECO:0000313" key="3">
    <source>
        <dbReference type="Proteomes" id="UP000597444"/>
    </source>
</evidence>
<dbReference type="AlphaFoldDB" id="A0A8J3N5A7"/>
<accession>A0A8J3N5A7</accession>
<dbReference type="GO" id="GO:0005524">
    <property type="term" value="F:ATP binding"/>
    <property type="evidence" value="ECO:0007669"/>
    <property type="project" value="InterPro"/>
</dbReference>
<feature type="domain" description="ATPase AAA-type core" evidence="1">
    <location>
        <begin position="41"/>
        <end position="131"/>
    </location>
</feature>
<dbReference type="Proteomes" id="UP000597444">
    <property type="component" value="Unassembled WGS sequence"/>
</dbReference>